<sequence length="178" mass="20195">MLTSLSHAKASAGCRAFGSARPRVAPRISQVCQMARNSAYMVEVDNIADDEPEDVTVRRYMKLVMQSRVLEKLRARRTKETKIEEYKRRFRERVELRKAGFVEPTFDEVPHPIFDHPFDDFFNIRDKDDPDGPFDGMAAGNDDFLGTFGTGEQVWDNTSAQGGYVDGNASTWQGGYMN</sequence>
<organism evidence="1 2">
    <name type="scientific">Astrephomene gubernaculifera</name>
    <dbReference type="NCBI Taxonomy" id="47775"/>
    <lineage>
        <taxon>Eukaryota</taxon>
        <taxon>Viridiplantae</taxon>
        <taxon>Chlorophyta</taxon>
        <taxon>core chlorophytes</taxon>
        <taxon>Chlorophyceae</taxon>
        <taxon>CS clade</taxon>
        <taxon>Chlamydomonadales</taxon>
        <taxon>Astrephomenaceae</taxon>
        <taxon>Astrephomene</taxon>
    </lineage>
</organism>
<evidence type="ECO:0000313" key="1">
    <source>
        <dbReference type="EMBL" id="GFR52571.1"/>
    </source>
</evidence>
<comment type="caution">
    <text evidence="1">The sequence shown here is derived from an EMBL/GenBank/DDBJ whole genome shotgun (WGS) entry which is preliminary data.</text>
</comment>
<proteinExistence type="predicted"/>
<dbReference type="AlphaFoldDB" id="A0AAD3E2K7"/>
<name>A0AAD3E2K7_9CHLO</name>
<accession>A0AAD3E2K7</accession>
<gene>
    <name evidence="1" type="ORF">Agub_g15163</name>
</gene>
<dbReference type="EMBL" id="BMAR01000067">
    <property type="protein sequence ID" value="GFR52571.1"/>
    <property type="molecule type" value="Genomic_DNA"/>
</dbReference>
<reference evidence="1 2" key="1">
    <citation type="journal article" date="2021" name="Sci. Rep.">
        <title>Genome sequencing of the multicellular alga Astrephomene provides insights into convergent evolution of germ-soma differentiation.</title>
        <authorList>
            <person name="Yamashita S."/>
            <person name="Yamamoto K."/>
            <person name="Matsuzaki R."/>
            <person name="Suzuki S."/>
            <person name="Yamaguchi H."/>
            <person name="Hirooka S."/>
            <person name="Minakuchi Y."/>
            <person name="Miyagishima S."/>
            <person name="Kawachi M."/>
            <person name="Toyoda A."/>
            <person name="Nozaki H."/>
        </authorList>
    </citation>
    <scope>NUCLEOTIDE SEQUENCE [LARGE SCALE GENOMIC DNA]</scope>
    <source>
        <strain evidence="1 2">NIES-4017</strain>
    </source>
</reference>
<keyword evidence="2" id="KW-1185">Reference proteome</keyword>
<dbReference type="Proteomes" id="UP001054857">
    <property type="component" value="Unassembled WGS sequence"/>
</dbReference>
<evidence type="ECO:0000313" key="2">
    <source>
        <dbReference type="Proteomes" id="UP001054857"/>
    </source>
</evidence>
<protein>
    <submittedName>
        <fullName evidence="1">Uncharacterized protein</fullName>
    </submittedName>
</protein>